<accession>A0ABS5MCP4</accession>
<dbReference type="PROSITE" id="PS51664">
    <property type="entry name" value="YCAO"/>
    <property type="match status" value="1"/>
</dbReference>
<dbReference type="Gene3D" id="3.30.1330.230">
    <property type="match status" value="1"/>
</dbReference>
<organism evidence="2 3">
    <name type="scientific">Ornithinibacillus massiliensis</name>
    <dbReference type="NCBI Taxonomy" id="1944633"/>
    <lineage>
        <taxon>Bacteria</taxon>
        <taxon>Bacillati</taxon>
        <taxon>Bacillota</taxon>
        <taxon>Bacilli</taxon>
        <taxon>Bacillales</taxon>
        <taxon>Bacillaceae</taxon>
        <taxon>Ornithinibacillus</taxon>
    </lineage>
</organism>
<dbReference type="NCBIfam" id="TIGR03604">
    <property type="entry name" value="TOMM_cyclo_SagD"/>
    <property type="match status" value="1"/>
</dbReference>
<dbReference type="Pfam" id="PF02624">
    <property type="entry name" value="YcaO"/>
    <property type="match status" value="1"/>
</dbReference>
<keyword evidence="3" id="KW-1185">Reference proteome</keyword>
<dbReference type="EMBL" id="JAGXBY010000002">
    <property type="protein sequence ID" value="MBS3679843.1"/>
    <property type="molecule type" value="Genomic_DNA"/>
</dbReference>
<reference evidence="2 3" key="1">
    <citation type="submission" date="2021-05" db="EMBL/GenBank/DDBJ databases">
        <title>Ornithinibacillus massiliensis sp. nov.</title>
        <authorList>
            <person name="Iwaza R."/>
            <person name="Lagier J.-C."/>
            <person name="Raoult D."/>
        </authorList>
    </citation>
    <scope>NUCLEOTIDE SEQUENCE [LARGE SCALE GENOMIC DNA]</scope>
    <source>
        <strain evidence="2 3">Marseille-P3601</strain>
    </source>
</reference>
<proteinExistence type="predicted"/>
<dbReference type="RefSeq" id="WP_211741400.1">
    <property type="nucleotide sequence ID" value="NZ_JAGXBY010000002.1"/>
</dbReference>
<dbReference type="Proteomes" id="UP000681870">
    <property type="component" value="Unassembled WGS sequence"/>
</dbReference>
<dbReference type="NCBIfam" id="TIGR00702">
    <property type="entry name" value="YcaO-type kinase domain"/>
    <property type="match status" value="1"/>
</dbReference>
<evidence type="ECO:0000259" key="1">
    <source>
        <dbReference type="PROSITE" id="PS51664"/>
    </source>
</evidence>
<sequence>MNKLMDKIIDPKFGFDYQIERVNSYPGLPSLNIFVSQGRSIKNEEGKKIIRRYSEGTGVSKDKDTAINRAIGESMERYCSSYIDPDDIFYNLSYKELENGKAIHPRRFQHYTDSQYKNKSLPFKRIDEYTRIDWVETTSLIDNSTKLTPADVVYCPYLDGGQFRENITNGLACHTNLNTAILGGLLELIERDSIMITWKNFLSLPIYNNDEIKSRNNNPHLSELLNECHYSNLDVIFIDITLDLEIPIVFCLIKNKLNQLPFIACGASCQLNVFDAMTKSLEEALVGFHFTYIAEEIPERIEEIRTIEDHLFYYASGKDLENLQFLYSSRNKANIDEKQKYASYSLQDVIKLLKDRDIEILYKDLTTPDIEAIGLKTVRVISPELFFIDFKYPGFNNKRLHTVPEIINANNLPYFNENPHPFP</sequence>
<dbReference type="Gene3D" id="3.30.160.660">
    <property type="match status" value="1"/>
</dbReference>
<dbReference type="Gene3D" id="3.30.40.250">
    <property type="match status" value="1"/>
</dbReference>
<name>A0ABS5MCP4_9BACI</name>
<evidence type="ECO:0000313" key="2">
    <source>
        <dbReference type="EMBL" id="MBS3679843.1"/>
    </source>
</evidence>
<dbReference type="PANTHER" id="PTHR37809">
    <property type="entry name" value="RIBOSOMAL PROTEIN S12 METHYLTHIOTRANSFERASE ACCESSORY FACTOR YCAO"/>
    <property type="match status" value="1"/>
</dbReference>
<dbReference type="InterPro" id="IPR027624">
    <property type="entry name" value="TOMM_cyclo_SagD"/>
</dbReference>
<protein>
    <submittedName>
        <fullName evidence="2">YcaO-like family protein</fullName>
    </submittedName>
</protein>
<evidence type="ECO:0000313" key="3">
    <source>
        <dbReference type="Proteomes" id="UP000681870"/>
    </source>
</evidence>
<gene>
    <name evidence="2" type="ORF">KGF86_06425</name>
</gene>
<comment type="caution">
    <text evidence="2">The sequence shown here is derived from an EMBL/GenBank/DDBJ whole genome shotgun (WGS) entry which is preliminary data.</text>
</comment>
<feature type="domain" description="YcaO" evidence="1">
    <location>
        <begin position="56"/>
        <end position="423"/>
    </location>
</feature>
<dbReference type="InterPro" id="IPR003776">
    <property type="entry name" value="YcaO-like_dom"/>
</dbReference>
<dbReference type="PANTHER" id="PTHR37809:SF1">
    <property type="entry name" value="RIBOSOMAL PROTEIN S12 METHYLTHIOTRANSFERASE ACCESSORY FACTOR YCAO"/>
    <property type="match status" value="1"/>
</dbReference>